<organism evidence="3 4">
    <name type="scientific">Thermogutta terrifontis</name>
    <dbReference type="NCBI Taxonomy" id="1331910"/>
    <lineage>
        <taxon>Bacteria</taxon>
        <taxon>Pseudomonadati</taxon>
        <taxon>Planctomycetota</taxon>
        <taxon>Planctomycetia</taxon>
        <taxon>Pirellulales</taxon>
        <taxon>Thermoguttaceae</taxon>
        <taxon>Thermogutta</taxon>
    </lineage>
</organism>
<evidence type="ECO:0000313" key="4">
    <source>
        <dbReference type="Proteomes" id="UP000215086"/>
    </source>
</evidence>
<feature type="domain" description="Pyrrolo-quinoline quinone repeat" evidence="2">
    <location>
        <begin position="112"/>
        <end position="206"/>
    </location>
</feature>
<protein>
    <submittedName>
        <fullName evidence="3">Serine/threonine protein kinase related protein-like</fullName>
    </submittedName>
</protein>
<dbReference type="RefSeq" id="WP_168175805.1">
    <property type="nucleotide sequence ID" value="NZ_CP018477.1"/>
</dbReference>
<feature type="compositionally biased region" description="Pro residues" evidence="1">
    <location>
        <begin position="516"/>
        <end position="525"/>
    </location>
</feature>
<accession>A0A286RES5</accession>
<feature type="compositionally biased region" description="Low complexity" evidence="1">
    <location>
        <begin position="526"/>
        <end position="535"/>
    </location>
</feature>
<dbReference type="InterPro" id="IPR002372">
    <property type="entry name" value="PQQ_rpt_dom"/>
</dbReference>
<dbReference type="Gene3D" id="2.130.10.10">
    <property type="entry name" value="YVTN repeat-like/Quinoprotein amine dehydrogenase"/>
    <property type="match status" value="2"/>
</dbReference>
<feature type="region of interest" description="Disordered" evidence="1">
    <location>
        <begin position="232"/>
        <end position="283"/>
    </location>
</feature>
<keyword evidence="3" id="KW-0808">Transferase</keyword>
<feature type="region of interest" description="Disordered" evidence="1">
    <location>
        <begin position="513"/>
        <end position="551"/>
    </location>
</feature>
<dbReference type="GO" id="GO:0004674">
    <property type="term" value="F:protein serine/threonine kinase activity"/>
    <property type="evidence" value="ECO:0007669"/>
    <property type="project" value="UniProtKB-KW"/>
</dbReference>
<gene>
    <name evidence="3" type="ORF">THTE_1863</name>
</gene>
<evidence type="ECO:0000259" key="2">
    <source>
        <dbReference type="Pfam" id="PF13360"/>
    </source>
</evidence>
<feature type="compositionally biased region" description="Polar residues" evidence="1">
    <location>
        <begin position="254"/>
        <end position="263"/>
    </location>
</feature>
<feature type="domain" description="Pyrrolo-quinoline quinone repeat" evidence="2">
    <location>
        <begin position="368"/>
        <end position="473"/>
    </location>
</feature>
<name>A0A286RES5_9BACT</name>
<keyword evidence="3" id="KW-0723">Serine/threonine-protein kinase</keyword>
<dbReference type="EMBL" id="CP018477">
    <property type="protein sequence ID" value="ASV74465.1"/>
    <property type="molecule type" value="Genomic_DNA"/>
</dbReference>
<dbReference type="PANTHER" id="PTHR34512:SF30">
    <property type="entry name" value="OUTER MEMBRANE PROTEIN ASSEMBLY FACTOR BAMB"/>
    <property type="match status" value="1"/>
</dbReference>
<dbReference type="PANTHER" id="PTHR34512">
    <property type="entry name" value="CELL SURFACE PROTEIN"/>
    <property type="match status" value="1"/>
</dbReference>
<keyword evidence="3" id="KW-0418">Kinase</keyword>
<evidence type="ECO:0000256" key="1">
    <source>
        <dbReference type="SAM" id="MobiDB-lite"/>
    </source>
</evidence>
<dbReference type="KEGG" id="ttf:THTE_1863"/>
<proteinExistence type="predicted"/>
<sequence length="551" mass="60807">MRAPALLSWDSERRQRGAGGVWQLFGCRKDAPDVERQIDIRGREMTQRAMKRARLCLMMAALLLGSFSGPRNSEAVAPDLIRPQQLAPYGLELAWFNQVQMDPSVGRMTSWLLDRGTLFVVTDTAVLQAFDAETGRSLWATTVGSPDLLTLKPTASEHLVAVVNGSTIYILNRHTGVILWKRQTEGAVGAGPALSPTRVFVPLIRGKIESYRFEWATPEMAAATGTPLVETATFGQTGSSQPTSNNRGTGGQGAQQTSPQAETETLPPEATVTAQPVGKEELRLSTKQRPGLFVMSWGHALVEPRLTYADSNRERVAWPTDQGLLFVAELDVRAELRFQVQYFLQTNGDIVAPPCIRPGDPTLSNDPNRMLFVATTNGFIHALREYDGKVLWRFSTGEPINQSPALVGDDLYFTTQTGGLYRVKATTGELVWFSRGIRQFVAASDQRVYGIDGINQLVIMDIQTGSRQGQFDVTRYPLRYMNSQTDRIYLANEQGLIQCLRESRLTQPIKHMVPVTQPPKQPPKPAQAQPQALPQPATPAPTPPVGENPFQ</sequence>
<evidence type="ECO:0000313" key="3">
    <source>
        <dbReference type="EMBL" id="ASV74465.1"/>
    </source>
</evidence>
<dbReference type="Proteomes" id="UP000215086">
    <property type="component" value="Chromosome"/>
</dbReference>
<dbReference type="Pfam" id="PF13360">
    <property type="entry name" value="PQQ_2"/>
    <property type="match status" value="2"/>
</dbReference>
<dbReference type="InterPro" id="IPR018391">
    <property type="entry name" value="PQQ_b-propeller_rpt"/>
</dbReference>
<feature type="compositionally biased region" description="Pro residues" evidence="1">
    <location>
        <begin position="536"/>
        <end position="551"/>
    </location>
</feature>
<dbReference type="AlphaFoldDB" id="A0A286RES5"/>
<dbReference type="SMART" id="SM00564">
    <property type="entry name" value="PQQ"/>
    <property type="match status" value="3"/>
</dbReference>
<dbReference type="SUPFAM" id="SSF50998">
    <property type="entry name" value="Quinoprotein alcohol dehydrogenase-like"/>
    <property type="match status" value="2"/>
</dbReference>
<dbReference type="InterPro" id="IPR011047">
    <property type="entry name" value="Quinoprotein_ADH-like_sf"/>
</dbReference>
<keyword evidence="4" id="KW-1185">Reference proteome</keyword>
<feature type="compositionally biased region" description="Polar residues" evidence="1">
    <location>
        <begin position="233"/>
        <end position="247"/>
    </location>
</feature>
<reference evidence="3 4" key="1">
    <citation type="journal article" name="Front. Microbiol.">
        <title>Sugar Metabolism of the First Thermophilic Planctomycete Thermogutta terrifontis: Comparative Genomic and Transcriptomic Approaches.</title>
        <authorList>
            <person name="Elcheninov A.G."/>
            <person name="Menzel P."/>
            <person name="Gudbergsdottir S.R."/>
            <person name="Slesarev A.I."/>
            <person name="Kadnikov V.V."/>
            <person name="Krogh A."/>
            <person name="Bonch-Osmolovskaya E.A."/>
            <person name="Peng X."/>
            <person name="Kublanov I.V."/>
        </authorList>
    </citation>
    <scope>NUCLEOTIDE SEQUENCE [LARGE SCALE GENOMIC DNA]</scope>
    <source>
        <strain evidence="3 4">R1</strain>
    </source>
</reference>
<dbReference type="InterPro" id="IPR015943">
    <property type="entry name" value="WD40/YVTN_repeat-like_dom_sf"/>
</dbReference>